<sequence>MNYKKTVKHARMIESDKKFVHMQDIIQQKKEILSINFSLIITDPLGEVLCKTEKLLKKEHYDIRIIDLLHMKKGNHYNPFLYIKNEMDAMLLARCLVENTCDKNNKGNPSWMRSEISLLTAIICYLKIERPEQEQNFTSVMKMLRAAKTGVLDSLFSDLEKINSNHISIKQWKIFDMNSEIDRGYVISSLAARLSIFDISQIEYLMGTDDLSLNDIRNSKIALFILIPIADDSFDFIIKALHFQILSILNYNHNYKFTLLDDLKEIECKELENTNEHLDDILVKKEASEKIEAIEESKFWEF</sequence>
<accession>A0A174P272</accession>
<dbReference type="InterPro" id="IPR027417">
    <property type="entry name" value="P-loop_NTPase"/>
</dbReference>
<reference evidence="1 2" key="1">
    <citation type="submission" date="2015-09" db="EMBL/GenBank/DDBJ databases">
        <authorList>
            <consortium name="Pathogen Informatics"/>
        </authorList>
    </citation>
    <scope>NUCLEOTIDE SEQUENCE [LARGE SCALE GENOMIC DNA]</scope>
    <source>
        <strain evidence="1 2">2789STDY5834908</strain>
    </source>
</reference>
<gene>
    <name evidence="1" type="ORF">ERS852520_01552</name>
</gene>
<dbReference type="Pfam" id="PF02534">
    <property type="entry name" value="T4SS-DNA_transf"/>
    <property type="match status" value="1"/>
</dbReference>
<dbReference type="AlphaFoldDB" id="A0A174P272"/>
<dbReference type="SUPFAM" id="SSF52540">
    <property type="entry name" value="P-loop containing nucleoside triphosphate hydrolases"/>
    <property type="match status" value="1"/>
</dbReference>
<dbReference type="Proteomes" id="UP000095564">
    <property type="component" value="Unassembled WGS sequence"/>
</dbReference>
<evidence type="ECO:0000313" key="1">
    <source>
        <dbReference type="EMBL" id="CUP52179.1"/>
    </source>
</evidence>
<organism evidence="1 2">
    <name type="scientific">Anaerostipes hadrus</name>
    <dbReference type="NCBI Taxonomy" id="649756"/>
    <lineage>
        <taxon>Bacteria</taxon>
        <taxon>Bacillati</taxon>
        <taxon>Bacillota</taxon>
        <taxon>Clostridia</taxon>
        <taxon>Lachnospirales</taxon>
        <taxon>Lachnospiraceae</taxon>
        <taxon>Anaerostipes</taxon>
    </lineage>
</organism>
<dbReference type="OrthoDB" id="9766496at2"/>
<name>A0A174P272_ANAHA</name>
<dbReference type="RefSeq" id="WP_055160077.1">
    <property type="nucleotide sequence ID" value="NZ_CZAU01000013.1"/>
</dbReference>
<evidence type="ECO:0000313" key="2">
    <source>
        <dbReference type="Proteomes" id="UP000095564"/>
    </source>
</evidence>
<dbReference type="InterPro" id="IPR003688">
    <property type="entry name" value="TraG/VirD4"/>
</dbReference>
<dbReference type="EMBL" id="CZAU01000013">
    <property type="protein sequence ID" value="CUP52179.1"/>
    <property type="molecule type" value="Genomic_DNA"/>
</dbReference>
<proteinExistence type="predicted"/>
<dbReference type="GO" id="GO:0016020">
    <property type="term" value="C:membrane"/>
    <property type="evidence" value="ECO:0007669"/>
    <property type="project" value="InterPro"/>
</dbReference>
<protein>
    <submittedName>
        <fullName evidence="1">Type IV secretory pathway, VirD4 components</fullName>
    </submittedName>
</protein>